<accession>A0ABQ2BZC3</accession>
<keyword evidence="1" id="KW-0812">Transmembrane</keyword>
<evidence type="ECO:0000256" key="1">
    <source>
        <dbReference type="SAM" id="Phobius"/>
    </source>
</evidence>
<keyword evidence="1" id="KW-0472">Membrane</keyword>
<feature type="signal peptide" evidence="2">
    <location>
        <begin position="1"/>
        <end position="17"/>
    </location>
</feature>
<dbReference type="RefSeq" id="WP_188373762.1">
    <property type="nucleotide sequence ID" value="NZ_BMDQ01000001.1"/>
</dbReference>
<evidence type="ECO:0000313" key="3">
    <source>
        <dbReference type="EMBL" id="GGI56868.1"/>
    </source>
</evidence>
<name>A0ABQ2BZC3_9FLAO</name>
<organism evidence="3 4">
    <name type="scientific">Winogradskyella haliclonae</name>
    <dbReference type="NCBI Taxonomy" id="2048558"/>
    <lineage>
        <taxon>Bacteria</taxon>
        <taxon>Pseudomonadati</taxon>
        <taxon>Bacteroidota</taxon>
        <taxon>Flavobacteriia</taxon>
        <taxon>Flavobacteriales</taxon>
        <taxon>Flavobacteriaceae</taxon>
        <taxon>Winogradskyella</taxon>
    </lineage>
</organism>
<keyword evidence="2" id="KW-0732">Signal</keyword>
<comment type="caution">
    <text evidence="3">The sequence shown here is derived from an EMBL/GenBank/DDBJ whole genome shotgun (WGS) entry which is preliminary data.</text>
</comment>
<dbReference type="Proteomes" id="UP000624701">
    <property type="component" value="Unassembled WGS sequence"/>
</dbReference>
<proteinExistence type="predicted"/>
<evidence type="ECO:0000256" key="2">
    <source>
        <dbReference type="SAM" id="SignalP"/>
    </source>
</evidence>
<keyword evidence="1" id="KW-1133">Transmembrane helix</keyword>
<reference evidence="4" key="1">
    <citation type="journal article" date="2019" name="Int. J. Syst. Evol. Microbiol.">
        <title>The Global Catalogue of Microorganisms (GCM) 10K type strain sequencing project: providing services to taxonomists for standard genome sequencing and annotation.</title>
        <authorList>
            <consortium name="The Broad Institute Genomics Platform"/>
            <consortium name="The Broad Institute Genome Sequencing Center for Infectious Disease"/>
            <person name="Wu L."/>
            <person name="Ma J."/>
        </authorList>
    </citation>
    <scope>NUCLEOTIDE SEQUENCE [LARGE SCALE GENOMIC DNA]</scope>
    <source>
        <strain evidence="4">CCM 8681</strain>
    </source>
</reference>
<evidence type="ECO:0000313" key="4">
    <source>
        <dbReference type="Proteomes" id="UP000624701"/>
    </source>
</evidence>
<sequence>MKNIYWILILISFQSFAQNGQWFDFELDKNVRFKLPAENANLFDSEQDGIKMYELSAEKNDIVYSGNKMMIDEQSLPNSKKELISLYEEAVPNISKSYPNTTVSKKEINKNGLIGQKLTLADSSGNRLYESEVYLMNNQLFLFNCISKNDTGITDSDYFFNHISLPKISEIKQITGKSEFWKLISVFKTELLILLGIVGLIVGITLIRKKNNLQQRL</sequence>
<feature type="chain" id="PRO_5047519254" evidence="2">
    <location>
        <begin position="18"/>
        <end position="217"/>
    </location>
</feature>
<gene>
    <name evidence="3" type="ORF">GCM10011444_11770</name>
</gene>
<feature type="transmembrane region" description="Helical" evidence="1">
    <location>
        <begin position="191"/>
        <end position="207"/>
    </location>
</feature>
<protein>
    <submittedName>
        <fullName evidence="3">Uncharacterized protein</fullName>
    </submittedName>
</protein>
<keyword evidence="4" id="KW-1185">Reference proteome</keyword>
<dbReference type="EMBL" id="BMDQ01000001">
    <property type="protein sequence ID" value="GGI56868.1"/>
    <property type="molecule type" value="Genomic_DNA"/>
</dbReference>